<dbReference type="EMBL" id="RJJT01000003">
    <property type="protein sequence ID" value="RSB82110.1"/>
    <property type="molecule type" value="Genomic_DNA"/>
</dbReference>
<evidence type="ECO:0000313" key="4">
    <source>
        <dbReference type="Proteomes" id="UP000518315"/>
    </source>
</evidence>
<keyword evidence="4" id="KW-1185">Reference proteome</keyword>
<dbReference type="EMBL" id="JACHXH010000003">
    <property type="protein sequence ID" value="MBB3133497.1"/>
    <property type="molecule type" value="Genomic_DNA"/>
</dbReference>
<dbReference type="SUPFAM" id="SSF53335">
    <property type="entry name" value="S-adenosyl-L-methionine-dependent methyltransferases"/>
    <property type="match status" value="1"/>
</dbReference>
<protein>
    <submittedName>
        <fullName evidence="1 2">Three-Cys-motif partner protein</fullName>
    </submittedName>
</protein>
<reference evidence="1 4" key="2">
    <citation type="submission" date="2020-08" db="EMBL/GenBank/DDBJ databases">
        <title>Genomic Encyclopedia of Type Strains, Phase III (KMG-III): the genomes of soil and plant-associated and newly described type strains.</title>
        <authorList>
            <person name="Whitman W."/>
        </authorList>
    </citation>
    <scope>NUCLEOTIDE SEQUENCE [LARGE SCALE GENOMIC DNA]</scope>
    <source>
        <strain evidence="1 4">CECT 4113</strain>
    </source>
</reference>
<dbReference type="OrthoDB" id="7838592at2"/>
<dbReference type="InterPro" id="IPR031009">
    <property type="entry name" value="Tcm_partner"/>
</dbReference>
<dbReference type="Proteomes" id="UP000277279">
    <property type="component" value="Unassembled WGS sequence"/>
</dbReference>
<dbReference type="AlphaFoldDB" id="A0A427N5N1"/>
<sequence length="295" mass="33649">MDARHFFGSSETERKLDCLRRYLTAYTTALQNKAFSRIYIDAFAGTGSRTETKAVLPFMGHGEESVVEVSTPGSARIALETRPAFHHVLLIEKDPQRVAALKGVLSEYPESRAQVREGDANRIVQHVCNRYHWQRERMRGVVFLDPYGMEVSWETVEAVAKTEALDCWYFFPLSGLYRNAPMDPERLDASKVAILNRVFGTSTWRDEWYEHRAHQLDIFGERVVEERRTFDVNRIEAWVGDRLRSVFKGGVLEPMRLHHPNGAPMASLFFAIANPNKAAVRLATEIAGHILTRGI</sequence>
<evidence type="ECO:0000313" key="3">
    <source>
        <dbReference type="Proteomes" id="UP000277279"/>
    </source>
</evidence>
<comment type="caution">
    <text evidence="2">The sequence shown here is derived from an EMBL/GenBank/DDBJ whole genome shotgun (WGS) entry which is preliminary data.</text>
</comment>
<dbReference type="InterPro" id="IPR029063">
    <property type="entry name" value="SAM-dependent_MTases_sf"/>
</dbReference>
<gene>
    <name evidence="2" type="primary">tcmP</name>
    <name evidence="2" type="ORF">EFD55_04960</name>
    <name evidence="1" type="ORF">FHS26_001201</name>
</gene>
<dbReference type="NCBIfam" id="TIGR04474">
    <property type="entry name" value="tcm_partner"/>
    <property type="match status" value="1"/>
</dbReference>
<organism evidence="2 3">
    <name type="scientific">Rhizobium pisi</name>
    <dbReference type="NCBI Taxonomy" id="574561"/>
    <lineage>
        <taxon>Bacteria</taxon>
        <taxon>Pseudomonadati</taxon>
        <taxon>Pseudomonadota</taxon>
        <taxon>Alphaproteobacteria</taxon>
        <taxon>Hyphomicrobiales</taxon>
        <taxon>Rhizobiaceae</taxon>
        <taxon>Rhizobium/Agrobacterium group</taxon>
        <taxon>Rhizobium</taxon>
    </lineage>
</organism>
<accession>A0A427N5N1</accession>
<evidence type="ECO:0000313" key="1">
    <source>
        <dbReference type="EMBL" id="MBB3133497.1"/>
    </source>
</evidence>
<reference evidence="2 3" key="1">
    <citation type="submission" date="2018-11" db="EMBL/GenBank/DDBJ databases">
        <authorList>
            <person name="Huo Y."/>
        </authorList>
    </citation>
    <scope>NUCLEOTIDE SEQUENCE [LARGE SCALE GENOMIC DNA]</scope>
    <source>
        <strain evidence="2 3">DSM 30132</strain>
    </source>
</reference>
<name>A0A427N5N1_9HYPH</name>
<proteinExistence type="predicted"/>
<dbReference type="Proteomes" id="UP000518315">
    <property type="component" value="Unassembled WGS sequence"/>
</dbReference>
<evidence type="ECO:0000313" key="2">
    <source>
        <dbReference type="EMBL" id="RSB82110.1"/>
    </source>
</evidence>
<dbReference type="RefSeq" id="WP_125843501.1">
    <property type="nucleotide sequence ID" value="NZ_JACHXH010000003.1"/>
</dbReference>